<dbReference type="AlphaFoldDB" id="F2J220"/>
<dbReference type="InterPro" id="IPR002634">
    <property type="entry name" value="BolA"/>
</dbReference>
<dbReference type="KEGG" id="pgv:SL003B_0344"/>
<gene>
    <name evidence="2" type="ordered locus">SL003B_0344</name>
</gene>
<accession>F2J220</accession>
<reference evidence="2 3" key="1">
    <citation type="journal article" date="2011" name="J. Bacteriol.">
        <title>Complete genome sequence of Polymorphum gilvum SL003B-26A1T, a crude oil-degrading bacterium from oil-polluted saline soil.</title>
        <authorList>
            <person name="Li S.G."/>
            <person name="Tang Y.Q."/>
            <person name="Nie Y."/>
            <person name="Cai M."/>
            <person name="Wu X.L."/>
        </authorList>
    </citation>
    <scope>NUCLEOTIDE SEQUENCE [LARGE SCALE GENOMIC DNA]</scope>
    <source>
        <strain evidence="3">LMG 25793 / CGMCC 1.9160 / SL003B-26A1</strain>
    </source>
</reference>
<protein>
    <submittedName>
        <fullName evidence="2">BolA-like protein</fullName>
    </submittedName>
</protein>
<dbReference type="PANTHER" id="PTHR46230">
    <property type="match status" value="1"/>
</dbReference>
<comment type="similarity">
    <text evidence="1">Belongs to the BolA/IbaG family.</text>
</comment>
<dbReference type="EMBL" id="CP002568">
    <property type="protein sequence ID" value="ADZ68779.1"/>
    <property type="molecule type" value="Genomic_DNA"/>
</dbReference>
<organism evidence="2 3">
    <name type="scientific">Polymorphum gilvum (strain LMG 25793 / CGMCC 1.9160 / SL003B-26A1)</name>
    <dbReference type="NCBI Taxonomy" id="991905"/>
    <lineage>
        <taxon>Bacteria</taxon>
        <taxon>Pseudomonadati</taxon>
        <taxon>Pseudomonadota</taxon>
        <taxon>Alphaproteobacteria</taxon>
        <taxon>Rhodobacterales</taxon>
        <taxon>Paracoccaceae</taxon>
        <taxon>Polymorphum</taxon>
    </lineage>
</organism>
<dbReference type="SUPFAM" id="SSF82657">
    <property type="entry name" value="BolA-like"/>
    <property type="match status" value="1"/>
</dbReference>
<proteinExistence type="inferred from homology"/>
<evidence type="ECO:0000313" key="2">
    <source>
        <dbReference type="EMBL" id="ADZ68779.1"/>
    </source>
</evidence>
<dbReference type="eggNOG" id="COG0271">
    <property type="taxonomic scope" value="Bacteria"/>
</dbReference>
<dbReference type="Gene3D" id="3.30.300.90">
    <property type="entry name" value="BolA-like"/>
    <property type="match status" value="1"/>
</dbReference>
<dbReference type="PATRIC" id="fig|991905.3.peg.349"/>
<dbReference type="HOGENOM" id="CLU_109462_2_1_5"/>
<dbReference type="RefSeq" id="WP_013651103.1">
    <property type="nucleotide sequence ID" value="NC_015259.1"/>
</dbReference>
<dbReference type="OrthoDB" id="9811118at2"/>
<keyword evidence="3" id="KW-1185">Reference proteome</keyword>
<dbReference type="GO" id="GO:0016226">
    <property type="term" value="P:iron-sulfur cluster assembly"/>
    <property type="evidence" value="ECO:0007669"/>
    <property type="project" value="TreeGrafter"/>
</dbReference>
<dbReference type="InterPro" id="IPR036065">
    <property type="entry name" value="BolA-like_sf"/>
</dbReference>
<sequence>MRMKDSITAKLTETFSPVELDVVDESDRHKGHGGWREGGETHFRVRIVTAAFAGMSRLARHRAVNEALAAELVGGVHALAIEARAPDEPDPRAGRTT</sequence>
<dbReference type="PIRSF" id="PIRSF003113">
    <property type="entry name" value="BolA"/>
    <property type="match status" value="1"/>
</dbReference>
<evidence type="ECO:0000313" key="3">
    <source>
        <dbReference type="Proteomes" id="UP000008130"/>
    </source>
</evidence>
<evidence type="ECO:0000256" key="1">
    <source>
        <dbReference type="RuleBase" id="RU003860"/>
    </source>
</evidence>
<name>F2J220_POLGS</name>
<dbReference type="Proteomes" id="UP000008130">
    <property type="component" value="Chromosome"/>
</dbReference>
<dbReference type="Pfam" id="PF01722">
    <property type="entry name" value="BolA"/>
    <property type="match status" value="1"/>
</dbReference>
<dbReference type="STRING" id="991905.SL003B_0344"/>
<dbReference type="PANTHER" id="PTHR46230:SF7">
    <property type="entry name" value="BOLA-LIKE PROTEIN 1"/>
    <property type="match status" value="1"/>
</dbReference>